<reference evidence="1 2" key="1">
    <citation type="submission" date="2020-04" db="EMBL/GenBank/DDBJ databases">
        <title>MicrobeNet Type strains.</title>
        <authorList>
            <person name="Nicholson A.C."/>
        </authorList>
    </citation>
    <scope>NUCLEOTIDE SEQUENCE [LARGE SCALE GENOMIC DNA]</scope>
    <source>
        <strain evidence="1 2">ATCC BAA-14</strain>
    </source>
</reference>
<gene>
    <name evidence="1" type="ORF">HGA05_05070</name>
</gene>
<sequence length="77" mass="8267">MPIFERDGTALVIDTRVGSARGAIRLFSKVDADDTTTGWASLADLVTALTESLTTGTTFLGWRSSITADGQLHWRPA</sequence>
<protein>
    <submittedName>
        <fullName evidence="1">Uncharacterized protein</fullName>
    </submittedName>
</protein>
<evidence type="ECO:0000313" key="1">
    <source>
        <dbReference type="EMBL" id="NKY00937.1"/>
    </source>
</evidence>
<dbReference type="EMBL" id="JAAXPC010000002">
    <property type="protein sequence ID" value="NKY00937.1"/>
    <property type="molecule type" value="Genomic_DNA"/>
</dbReference>
<name>A0A846WIT9_9ACTN</name>
<comment type="caution">
    <text evidence="1">The sequence shown here is derived from an EMBL/GenBank/DDBJ whole genome shotgun (WGS) entry which is preliminary data.</text>
</comment>
<evidence type="ECO:0000313" key="2">
    <source>
        <dbReference type="Proteomes" id="UP000563898"/>
    </source>
</evidence>
<proteinExistence type="predicted"/>
<accession>A0A846WIT9</accession>
<dbReference type="Proteomes" id="UP000563898">
    <property type="component" value="Unassembled WGS sequence"/>
</dbReference>
<dbReference type="AlphaFoldDB" id="A0A846WIT9"/>
<organism evidence="1 2">
    <name type="scientific">Gordonia polyisoprenivorans</name>
    <dbReference type="NCBI Taxonomy" id="84595"/>
    <lineage>
        <taxon>Bacteria</taxon>
        <taxon>Bacillati</taxon>
        <taxon>Actinomycetota</taxon>
        <taxon>Actinomycetes</taxon>
        <taxon>Mycobacteriales</taxon>
        <taxon>Gordoniaceae</taxon>
        <taxon>Gordonia</taxon>
    </lineage>
</organism>